<accession>A0A3M6TV15</accession>
<reference evidence="1 2" key="1">
    <citation type="journal article" date="2018" name="Sci. Rep.">
        <title>Comparative analysis of the Pocillopora damicornis genome highlights role of immune system in coral evolution.</title>
        <authorList>
            <person name="Cunning R."/>
            <person name="Bay R.A."/>
            <person name="Gillette P."/>
            <person name="Baker A.C."/>
            <person name="Traylor-Knowles N."/>
        </authorList>
    </citation>
    <scope>NUCLEOTIDE SEQUENCE [LARGE SCALE GENOMIC DNA]</scope>
    <source>
        <strain evidence="1">RSMAS</strain>
        <tissue evidence="1">Whole animal</tissue>
    </source>
</reference>
<gene>
    <name evidence="1" type="ORF">pdam_00000784</name>
</gene>
<organism evidence="1 2">
    <name type="scientific">Pocillopora damicornis</name>
    <name type="common">Cauliflower coral</name>
    <name type="synonym">Millepora damicornis</name>
    <dbReference type="NCBI Taxonomy" id="46731"/>
    <lineage>
        <taxon>Eukaryota</taxon>
        <taxon>Metazoa</taxon>
        <taxon>Cnidaria</taxon>
        <taxon>Anthozoa</taxon>
        <taxon>Hexacorallia</taxon>
        <taxon>Scleractinia</taxon>
        <taxon>Astrocoeniina</taxon>
        <taxon>Pocilloporidae</taxon>
        <taxon>Pocillopora</taxon>
    </lineage>
</organism>
<dbReference type="AlphaFoldDB" id="A0A3M6TV15"/>
<protein>
    <submittedName>
        <fullName evidence="1">Uncharacterized protein</fullName>
    </submittedName>
</protein>
<evidence type="ECO:0000313" key="1">
    <source>
        <dbReference type="EMBL" id="RMX45240.1"/>
    </source>
</evidence>
<name>A0A3M6TV15_POCDA</name>
<sequence>MCRICEKEPESHARVLPGRSSLTHSKYVNNKNAAPKVLFFEVLRDVKFADYVHPWYPRMELKPMYESNDVQIDYMAKKVLSMEVSCLWLDDWARKATKKIHEPL</sequence>
<proteinExistence type="predicted"/>
<dbReference type="Proteomes" id="UP000275408">
    <property type="component" value="Unassembled WGS sequence"/>
</dbReference>
<comment type="caution">
    <text evidence="1">The sequence shown here is derived from an EMBL/GenBank/DDBJ whole genome shotgun (WGS) entry which is preliminary data.</text>
</comment>
<dbReference type="EMBL" id="RCHS01002836">
    <property type="protein sequence ID" value="RMX45240.1"/>
    <property type="molecule type" value="Genomic_DNA"/>
</dbReference>
<keyword evidence="2" id="KW-1185">Reference proteome</keyword>
<evidence type="ECO:0000313" key="2">
    <source>
        <dbReference type="Proteomes" id="UP000275408"/>
    </source>
</evidence>